<reference evidence="1" key="1">
    <citation type="submission" date="2019-12" db="EMBL/GenBank/DDBJ databases">
        <title>Genome sequencing and annotation of Brassica cretica.</title>
        <authorList>
            <person name="Studholme D.J."/>
            <person name="Sarris P.F."/>
        </authorList>
    </citation>
    <scope>NUCLEOTIDE SEQUENCE</scope>
    <source>
        <strain evidence="1">PFS-102/07</strain>
        <tissue evidence="1">Leaf</tissue>
    </source>
</reference>
<accession>A0A8S9M327</accession>
<name>A0A8S9M327_BRACR</name>
<comment type="caution">
    <text evidence="1">The sequence shown here is derived from an EMBL/GenBank/DDBJ whole genome shotgun (WGS) entry which is preliminary data.</text>
</comment>
<evidence type="ECO:0000313" key="1">
    <source>
        <dbReference type="EMBL" id="KAF2612737.1"/>
    </source>
</evidence>
<gene>
    <name evidence="1" type="ORF">F2Q70_00012495</name>
</gene>
<sequence length="137" mass="14721">MHVVIVPVESSSGAFTVCNGGGSLLSMEGRRDSWRDGGDESRLLGPKVREACSSVPEATHGKALQQWSCQPKERVLAGETRQSFYFPAPAMVLWSFSGGMNSAPLEVAFSTLPRLLLSRLRLECTSGADIVVHGLNS</sequence>
<dbReference type="EMBL" id="QGKY02000089">
    <property type="protein sequence ID" value="KAF2612737.1"/>
    <property type="molecule type" value="Genomic_DNA"/>
</dbReference>
<protein>
    <submittedName>
        <fullName evidence="1">Uncharacterized protein</fullName>
    </submittedName>
</protein>
<dbReference type="AlphaFoldDB" id="A0A8S9M327"/>
<proteinExistence type="predicted"/>
<organism evidence="1">
    <name type="scientific">Brassica cretica</name>
    <name type="common">Mustard</name>
    <dbReference type="NCBI Taxonomy" id="69181"/>
    <lineage>
        <taxon>Eukaryota</taxon>
        <taxon>Viridiplantae</taxon>
        <taxon>Streptophyta</taxon>
        <taxon>Embryophyta</taxon>
        <taxon>Tracheophyta</taxon>
        <taxon>Spermatophyta</taxon>
        <taxon>Magnoliopsida</taxon>
        <taxon>eudicotyledons</taxon>
        <taxon>Gunneridae</taxon>
        <taxon>Pentapetalae</taxon>
        <taxon>rosids</taxon>
        <taxon>malvids</taxon>
        <taxon>Brassicales</taxon>
        <taxon>Brassicaceae</taxon>
        <taxon>Brassiceae</taxon>
        <taxon>Brassica</taxon>
    </lineage>
</organism>